<evidence type="ECO:0000313" key="3">
    <source>
        <dbReference type="Proteomes" id="UP001206925"/>
    </source>
</evidence>
<protein>
    <submittedName>
        <fullName evidence="2">Uncharacterized protein</fullName>
    </submittedName>
</protein>
<evidence type="ECO:0000256" key="1">
    <source>
        <dbReference type="SAM" id="MobiDB-lite"/>
    </source>
</evidence>
<dbReference type="EMBL" id="JAMZMK010000116">
    <property type="protein sequence ID" value="KAI7757467.1"/>
    <property type="molecule type" value="Genomic_DNA"/>
</dbReference>
<comment type="caution">
    <text evidence="2">The sequence shown here is derived from an EMBL/GenBank/DDBJ whole genome shotgun (WGS) entry which is preliminary data.</text>
</comment>
<feature type="non-terminal residue" evidence="2">
    <location>
        <position position="129"/>
    </location>
</feature>
<accession>A0AAD5GVR1</accession>
<dbReference type="Proteomes" id="UP001206925">
    <property type="component" value="Unassembled WGS sequence"/>
</dbReference>
<organism evidence="2 3">
    <name type="scientific">Ambrosia artemisiifolia</name>
    <name type="common">Common ragweed</name>
    <dbReference type="NCBI Taxonomy" id="4212"/>
    <lineage>
        <taxon>Eukaryota</taxon>
        <taxon>Viridiplantae</taxon>
        <taxon>Streptophyta</taxon>
        <taxon>Embryophyta</taxon>
        <taxon>Tracheophyta</taxon>
        <taxon>Spermatophyta</taxon>
        <taxon>Magnoliopsida</taxon>
        <taxon>eudicotyledons</taxon>
        <taxon>Gunneridae</taxon>
        <taxon>Pentapetalae</taxon>
        <taxon>asterids</taxon>
        <taxon>campanulids</taxon>
        <taxon>Asterales</taxon>
        <taxon>Asteraceae</taxon>
        <taxon>Asteroideae</taxon>
        <taxon>Heliantheae alliance</taxon>
        <taxon>Heliantheae</taxon>
        <taxon>Ambrosia</taxon>
    </lineage>
</organism>
<proteinExistence type="predicted"/>
<sequence length="129" mass="14661">VSQKREILGFSPPSTHRGRKIDERDGRIIPAPLDSADGTRCLRFVKWFLDSVTGDNQDPTMREVSGSLNNDNRGIWKASDSRLAAADDYSEELTCEERMSTDTDLRIKMFLRFGFEILNHLVMLAIVNN</sequence>
<dbReference type="AlphaFoldDB" id="A0AAD5GVR1"/>
<reference evidence="2" key="1">
    <citation type="submission" date="2022-06" db="EMBL/GenBank/DDBJ databases">
        <title>Uncovering the hologenomic basis of an extraordinary plant invasion.</title>
        <authorList>
            <person name="Bieker V.C."/>
            <person name="Martin M.D."/>
            <person name="Gilbert T."/>
            <person name="Hodgins K."/>
            <person name="Battlay P."/>
            <person name="Petersen B."/>
            <person name="Wilson J."/>
        </authorList>
    </citation>
    <scope>NUCLEOTIDE SEQUENCE</scope>
    <source>
        <strain evidence="2">AA19_3_7</strain>
        <tissue evidence="2">Leaf</tissue>
    </source>
</reference>
<evidence type="ECO:0000313" key="2">
    <source>
        <dbReference type="EMBL" id="KAI7757467.1"/>
    </source>
</evidence>
<keyword evidence="3" id="KW-1185">Reference proteome</keyword>
<name>A0AAD5GVR1_AMBAR</name>
<feature type="region of interest" description="Disordered" evidence="1">
    <location>
        <begin position="1"/>
        <end position="26"/>
    </location>
</feature>
<gene>
    <name evidence="2" type="ORF">M8C21_003199</name>
</gene>